<dbReference type="PROSITE" id="PS01245">
    <property type="entry name" value="RIO1"/>
    <property type="match status" value="1"/>
</dbReference>
<evidence type="ECO:0000256" key="11">
    <source>
        <dbReference type="ARBA" id="ARBA00048679"/>
    </source>
</evidence>
<dbReference type="NCBIfam" id="NF041645">
    <property type="entry name" value="prot_kin_PA4780"/>
    <property type="match status" value="1"/>
</dbReference>
<keyword evidence="3" id="KW-0723">Serine/threonine-protein kinase</keyword>
<evidence type="ECO:0000256" key="8">
    <source>
        <dbReference type="ARBA" id="ARBA00022840"/>
    </source>
</evidence>
<gene>
    <name evidence="14" type="ORF">HBH39_15655</name>
</gene>
<evidence type="ECO:0000313" key="14">
    <source>
        <dbReference type="EMBL" id="QIR15743.1"/>
    </source>
</evidence>
<evidence type="ECO:0000256" key="4">
    <source>
        <dbReference type="ARBA" id="ARBA00022679"/>
    </source>
</evidence>
<evidence type="ECO:0000313" key="15">
    <source>
        <dbReference type="Proteomes" id="UP000502608"/>
    </source>
</evidence>
<dbReference type="GO" id="GO:0004674">
    <property type="term" value="F:protein serine/threonine kinase activity"/>
    <property type="evidence" value="ECO:0007669"/>
    <property type="project" value="UniProtKB-KW"/>
</dbReference>
<dbReference type="Gene3D" id="1.10.510.10">
    <property type="entry name" value="Transferase(Phosphotransferase) domain 1"/>
    <property type="match status" value="1"/>
</dbReference>
<protein>
    <recommendedName>
        <fullName evidence="2">non-specific serine/threonine protein kinase</fullName>
        <ecNumber evidence="2">2.7.11.1</ecNumber>
    </recommendedName>
</protein>
<evidence type="ECO:0000256" key="5">
    <source>
        <dbReference type="ARBA" id="ARBA00022723"/>
    </source>
</evidence>
<reference evidence="14 15" key="1">
    <citation type="submission" date="2020-03" db="EMBL/GenBank/DDBJ databases">
        <title>Complete genome sequence of Shewanella sp.</title>
        <authorList>
            <person name="Kim Y.-S."/>
            <person name="Kim S.-J."/>
            <person name="Jung H.-K."/>
            <person name="Kim K.-H."/>
        </authorList>
    </citation>
    <scope>NUCLEOTIDE SEQUENCE [LARGE SCALE GENOMIC DNA]</scope>
    <source>
        <strain evidence="14 15">PN3F2</strain>
    </source>
</reference>
<dbReference type="InterPro" id="IPR051272">
    <property type="entry name" value="RIO-type_Ser/Thr_kinase"/>
</dbReference>
<keyword evidence="6" id="KW-0547">Nucleotide-binding</keyword>
<evidence type="ECO:0000256" key="10">
    <source>
        <dbReference type="ARBA" id="ARBA00047899"/>
    </source>
</evidence>
<comment type="catalytic activity">
    <reaction evidence="10">
        <text>L-threonyl-[protein] + ATP = O-phospho-L-threonyl-[protein] + ADP + H(+)</text>
        <dbReference type="Rhea" id="RHEA:46608"/>
        <dbReference type="Rhea" id="RHEA-COMP:11060"/>
        <dbReference type="Rhea" id="RHEA-COMP:11605"/>
        <dbReference type="ChEBI" id="CHEBI:15378"/>
        <dbReference type="ChEBI" id="CHEBI:30013"/>
        <dbReference type="ChEBI" id="CHEBI:30616"/>
        <dbReference type="ChEBI" id="CHEBI:61977"/>
        <dbReference type="ChEBI" id="CHEBI:456216"/>
        <dbReference type="EC" id="2.7.11.1"/>
    </reaction>
</comment>
<keyword evidence="4" id="KW-0808">Transferase</keyword>
<evidence type="ECO:0000256" key="6">
    <source>
        <dbReference type="ARBA" id="ARBA00022741"/>
    </source>
</evidence>
<evidence type="ECO:0000259" key="13">
    <source>
        <dbReference type="SMART" id="SM00090"/>
    </source>
</evidence>
<sequence>MKTPQRIQPLINDGLIDEVISQLMSGKEATVYMVRSGTNIRCAKVYKEAIKRSFKKAAQYQEGRKSRNSRRSRAMEKGSSYGREQQEQAWQTAEVDALYKCDEAGVRVPTPYGCFEGVLLMELITDAQGDVAPRLNDVILTEAQACRDHATMMNYITRMLCAGIVHGDLSEFNVLLDAQGPVIIDLPQAIDASANNNAKAMHARDVNNMTRYYSQFAPQLKHTQYAKEMWHLYEKGDLLPETELTGLFAEDTHSADVDSILDEIQAAYEEEQARRERINDAIDQ</sequence>
<organism evidence="14 15">
    <name type="scientific">Shewanella aestuarii</name>
    <dbReference type="NCBI Taxonomy" id="1028752"/>
    <lineage>
        <taxon>Bacteria</taxon>
        <taxon>Pseudomonadati</taxon>
        <taxon>Pseudomonadota</taxon>
        <taxon>Gammaproteobacteria</taxon>
        <taxon>Alteromonadales</taxon>
        <taxon>Shewanellaceae</taxon>
        <taxon>Shewanella</taxon>
    </lineage>
</organism>
<feature type="region of interest" description="Disordered" evidence="12">
    <location>
        <begin position="59"/>
        <end position="87"/>
    </location>
</feature>
<evidence type="ECO:0000256" key="9">
    <source>
        <dbReference type="ARBA" id="ARBA00022842"/>
    </source>
</evidence>
<dbReference type="SMART" id="SM00090">
    <property type="entry name" value="RIO"/>
    <property type="match status" value="1"/>
</dbReference>
<dbReference type="AlphaFoldDB" id="A0A6G9QNT2"/>
<keyword evidence="5" id="KW-0479">Metal-binding</keyword>
<comment type="similarity">
    <text evidence="1">Belongs to the protein kinase superfamily. RIO-type Ser/Thr kinase family.</text>
</comment>
<evidence type="ECO:0000256" key="3">
    <source>
        <dbReference type="ARBA" id="ARBA00022527"/>
    </source>
</evidence>
<proteinExistence type="inferred from homology"/>
<dbReference type="PANTHER" id="PTHR45723">
    <property type="entry name" value="SERINE/THREONINE-PROTEIN KINASE RIO1"/>
    <property type="match status" value="1"/>
</dbReference>
<evidence type="ECO:0000256" key="12">
    <source>
        <dbReference type="SAM" id="MobiDB-lite"/>
    </source>
</evidence>
<keyword evidence="9" id="KW-0460">Magnesium</keyword>
<dbReference type="GO" id="GO:0005524">
    <property type="term" value="F:ATP binding"/>
    <property type="evidence" value="ECO:0007669"/>
    <property type="project" value="UniProtKB-KW"/>
</dbReference>
<dbReference type="InterPro" id="IPR018935">
    <property type="entry name" value="RIO_kinase_CS"/>
</dbReference>
<name>A0A6G9QNT2_9GAMM</name>
<dbReference type="Proteomes" id="UP000502608">
    <property type="component" value="Chromosome"/>
</dbReference>
<comment type="catalytic activity">
    <reaction evidence="11">
        <text>L-seryl-[protein] + ATP = O-phospho-L-seryl-[protein] + ADP + H(+)</text>
        <dbReference type="Rhea" id="RHEA:17989"/>
        <dbReference type="Rhea" id="RHEA-COMP:9863"/>
        <dbReference type="Rhea" id="RHEA-COMP:11604"/>
        <dbReference type="ChEBI" id="CHEBI:15378"/>
        <dbReference type="ChEBI" id="CHEBI:29999"/>
        <dbReference type="ChEBI" id="CHEBI:30616"/>
        <dbReference type="ChEBI" id="CHEBI:83421"/>
        <dbReference type="ChEBI" id="CHEBI:456216"/>
        <dbReference type="EC" id="2.7.11.1"/>
    </reaction>
</comment>
<dbReference type="InterPro" id="IPR018934">
    <property type="entry name" value="RIO_dom"/>
</dbReference>
<keyword evidence="15" id="KW-1185">Reference proteome</keyword>
<keyword evidence="7 14" id="KW-0418">Kinase</keyword>
<dbReference type="GO" id="GO:0046872">
    <property type="term" value="F:metal ion binding"/>
    <property type="evidence" value="ECO:0007669"/>
    <property type="project" value="UniProtKB-KW"/>
</dbReference>
<dbReference type="RefSeq" id="WP_167679599.1">
    <property type="nucleotide sequence ID" value="NZ_CP050313.1"/>
</dbReference>
<dbReference type="Gene3D" id="3.30.200.20">
    <property type="entry name" value="Phosphorylase Kinase, domain 1"/>
    <property type="match status" value="1"/>
</dbReference>
<dbReference type="EC" id="2.7.11.1" evidence="2"/>
<dbReference type="Pfam" id="PF01163">
    <property type="entry name" value="RIO1"/>
    <property type="match status" value="1"/>
</dbReference>
<evidence type="ECO:0000256" key="7">
    <source>
        <dbReference type="ARBA" id="ARBA00022777"/>
    </source>
</evidence>
<keyword evidence="8" id="KW-0067">ATP-binding</keyword>
<evidence type="ECO:0000256" key="1">
    <source>
        <dbReference type="ARBA" id="ARBA00009196"/>
    </source>
</evidence>
<evidence type="ECO:0000256" key="2">
    <source>
        <dbReference type="ARBA" id="ARBA00012513"/>
    </source>
</evidence>
<feature type="domain" description="RIO kinase" evidence="13">
    <location>
        <begin position="2"/>
        <end position="234"/>
    </location>
</feature>
<dbReference type="SUPFAM" id="SSF56112">
    <property type="entry name" value="Protein kinase-like (PK-like)"/>
    <property type="match status" value="1"/>
</dbReference>
<dbReference type="InterPro" id="IPR011009">
    <property type="entry name" value="Kinase-like_dom_sf"/>
</dbReference>
<dbReference type="InterPro" id="IPR000687">
    <property type="entry name" value="RIO_kinase"/>
</dbReference>
<accession>A0A6G9QNT2</accession>
<dbReference type="EMBL" id="CP050313">
    <property type="protein sequence ID" value="QIR15743.1"/>
    <property type="molecule type" value="Genomic_DNA"/>
</dbReference>
<dbReference type="InterPro" id="IPR048148">
    <property type="entry name" value="Prot_kin_PA4780"/>
</dbReference>
<dbReference type="KEGG" id="saes:HBH39_15655"/>